<dbReference type="EMBL" id="CAEZZU010000021">
    <property type="protein sequence ID" value="CAB4771143.1"/>
    <property type="molecule type" value="Genomic_DNA"/>
</dbReference>
<sequence>MNDLLGATEALAIRRRVRARIAESPAVPRSALRSHMMALVAEEAPLLSSAAAAPLVETLIDDLTGLGPLEAILRDTEVTEIMVNGDSSCWIERAGQLECLPMRVDADELLRIVERVITPLGLRLDRSSPMVDARLPDGARLHAVIAPVAIDGPCLTIRRFGATPVPLEAFDPDEACISFLQRAIECGANMVIAGGTGAGKTTLLNALGAFIDTNARIVTIEETAELRLPGRHVLRLEARSPNAEGAGAVTVRDLVRTALRMRPDRIIVGEVRGAEVLDMLQALNTGHSGSATTLHANGALEALHRIESLALLGGGEIPLAAVRAHIAAAIDLIIVVTRGIGGSRRIVQIAEVSPPGARLAVIDRWIRGRGLIEGPASRPALRDAAVK</sequence>
<proteinExistence type="inferred from homology"/>
<feature type="domain" description="Bacterial type II secretion system protein E" evidence="2">
    <location>
        <begin position="64"/>
        <end position="334"/>
    </location>
</feature>
<accession>A0A6J6VJ71</accession>
<gene>
    <name evidence="3" type="ORF">UFOPK2925_00276</name>
</gene>
<dbReference type="InterPro" id="IPR001482">
    <property type="entry name" value="T2SS/T4SS_dom"/>
</dbReference>
<dbReference type="CDD" id="cd01130">
    <property type="entry name" value="VirB11-like_ATPase"/>
    <property type="match status" value="1"/>
</dbReference>
<dbReference type="Gene3D" id="3.30.450.380">
    <property type="match status" value="1"/>
</dbReference>
<dbReference type="InterPro" id="IPR027417">
    <property type="entry name" value="P-loop_NTPase"/>
</dbReference>
<name>A0A6J6VJ71_9ZZZZ</name>
<dbReference type="InterPro" id="IPR050921">
    <property type="entry name" value="T4SS_GSP_E_ATPase"/>
</dbReference>
<evidence type="ECO:0000313" key="3">
    <source>
        <dbReference type="EMBL" id="CAB4771143.1"/>
    </source>
</evidence>
<evidence type="ECO:0000256" key="1">
    <source>
        <dbReference type="ARBA" id="ARBA00006611"/>
    </source>
</evidence>
<dbReference type="Gene3D" id="3.40.50.300">
    <property type="entry name" value="P-loop containing nucleotide triphosphate hydrolases"/>
    <property type="match status" value="1"/>
</dbReference>
<dbReference type="SUPFAM" id="SSF52540">
    <property type="entry name" value="P-loop containing nucleoside triphosphate hydrolases"/>
    <property type="match status" value="1"/>
</dbReference>
<comment type="similarity">
    <text evidence="1">Belongs to the GSP E family.</text>
</comment>
<evidence type="ECO:0000259" key="2">
    <source>
        <dbReference type="Pfam" id="PF00437"/>
    </source>
</evidence>
<dbReference type="PANTHER" id="PTHR30486">
    <property type="entry name" value="TWITCHING MOTILITY PROTEIN PILT"/>
    <property type="match status" value="1"/>
</dbReference>
<dbReference type="Pfam" id="PF00437">
    <property type="entry name" value="T2SSE"/>
    <property type="match status" value="1"/>
</dbReference>
<reference evidence="3" key="1">
    <citation type="submission" date="2020-05" db="EMBL/GenBank/DDBJ databases">
        <authorList>
            <person name="Chiriac C."/>
            <person name="Salcher M."/>
            <person name="Ghai R."/>
            <person name="Kavagutti S V."/>
        </authorList>
    </citation>
    <scope>NUCLEOTIDE SEQUENCE</scope>
</reference>
<dbReference type="GO" id="GO:0016887">
    <property type="term" value="F:ATP hydrolysis activity"/>
    <property type="evidence" value="ECO:0007669"/>
    <property type="project" value="InterPro"/>
</dbReference>
<organism evidence="3">
    <name type="scientific">freshwater metagenome</name>
    <dbReference type="NCBI Taxonomy" id="449393"/>
    <lineage>
        <taxon>unclassified sequences</taxon>
        <taxon>metagenomes</taxon>
        <taxon>ecological metagenomes</taxon>
    </lineage>
</organism>
<dbReference type="AlphaFoldDB" id="A0A6J6VJ71"/>
<protein>
    <submittedName>
        <fullName evidence="3">Unannotated protein</fullName>
    </submittedName>
</protein>
<dbReference type="PANTHER" id="PTHR30486:SF15">
    <property type="entry name" value="TYPE II_IV SECRETION SYSTEM ATPASE"/>
    <property type="match status" value="1"/>
</dbReference>